<dbReference type="GeneID" id="30907662"/>
<keyword evidence="1" id="KW-0175">Coiled coil</keyword>
<name>A0A1B1DUE1_9APIC</name>
<organism evidence="2 3">
    <name type="scientific">Plasmodium coatneyi</name>
    <dbReference type="NCBI Taxonomy" id="208452"/>
    <lineage>
        <taxon>Eukaryota</taxon>
        <taxon>Sar</taxon>
        <taxon>Alveolata</taxon>
        <taxon>Apicomplexa</taxon>
        <taxon>Aconoidasida</taxon>
        <taxon>Haemosporida</taxon>
        <taxon>Plasmodiidae</taxon>
        <taxon>Plasmodium</taxon>
    </lineage>
</organism>
<feature type="coiled-coil region" evidence="1">
    <location>
        <begin position="116"/>
        <end position="150"/>
    </location>
</feature>
<accession>A0A1B1DUE1</accession>
<dbReference type="EMBL" id="CP016242">
    <property type="protein sequence ID" value="ANQ06393.1"/>
    <property type="molecule type" value="Genomic_DNA"/>
</dbReference>
<dbReference type="AlphaFoldDB" id="A0A1B1DUE1"/>
<protein>
    <submittedName>
        <fullName evidence="2">Uncharacterized protein</fullName>
    </submittedName>
</protein>
<dbReference type="RefSeq" id="XP_019913088.1">
    <property type="nucleotide sequence ID" value="XM_020057748.1"/>
</dbReference>
<dbReference type="KEGG" id="pcot:PCOAH_00009390"/>
<proteinExistence type="predicted"/>
<dbReference type="VEuPathDB" id="PlasmoDB:PCOAH_00009390"/>
<gene>
    <name evidence="2" type="ORF">PCOAH_00009390</name>
</gene>
<dbReference type="OrthoDB" id="386295at2759"/>
<keyword evidence="3" id="KW-1185">Reference proteome</keyword>
<evidence type="ECO:0000256" key="1">
    <source>
        <dbReference type="SAM" id="Coils"/>
    </source>
</evidence>
<sequence length="236" mass="28417">MRGKNAKKLRYLDSKGMLHSNGITYEQGVRNPNWNNKEDHKLVKNYSELQNILITEEEEHEALKKQLNLLQKQRELLQWHLCNNVKKLSMQRSESKYKEQFSSKLEGKLNLLKESTKMYKLERDILEDEVNKMEEQLQSKIQHKANVEKKFNGWMDKKNEYLKDLSQERRSAFQERNSRQKQLRKLLLVVKQEGNKSYDMDYLKMCEFNLINQLNHHKDYKMLEMSMAKGVESPYR</sequence>
<evidence type="ECO:0000313" key="2">
    <source>
        <dbReference type="EMBL" id="ANQ06393.1"/>
    </source>
</evidence>
<dbReference type="Proteomes" id="UP000092716">
    <property type="component" value="Chromosome 4"/>
</dbReference>
<feature type="coiled-coil region" evidence="1">
    <location>
        <begin position="46"/>
        <end position="80"/>
    </location>
</feature>
<reference evidence="3" key="1">
    <citation type="submission" date="2016-06" db="EMBL/GenBank/DDBJ databases">
        <title>First high quality genome sequence of Plasmodium coatneyi using continuous long reads from single molecule, real-time sequencing.</title>
        <authorList>
            <person name="Chien J.-T."/>
            <person name="Pakala S.B."/>
            <person name="Geraldo J.A."/>
            <person name="Lapp S.A."/>
            <person name="Barnwell J.W."/>
            <person name="Kissinger J.C."/>
            <person name="Galinski M.R."/>
            <person name="Humphrey J.C."/>
        </authorList>
    </citation>
    <scope>NUCLEOTIDE SEQUENCE [LARGE SCALE GENOMIC DNA]</scope>
    <source>
        <strain evidence="3">Hackeri</strain>
    </source>
</reference>
<evidence type="ECO:0000313" key="3">
    <source>
        <dbReference type="Proteomes" id="UP000092716"/>
    </source>
</evidence>